<feature type="domain" description="RNase H type-1" evidence="1">
    <location>
        <begin position="25"/>
        <end position="132"/>
    </location>
</feature>
<evidence type="ECO:0000313" key="2">
    <source>
        <dbReference type="EMBL" id="KAK9021367.1"/>
    </source>
</evidence>
<dbReference type="InterPro" id="IPR002156">
    <property type="entry name" value="RNaseH_domain"/>
</dbReference>
<sequence>MDSMVSSFICSVFFSYGAVVCYNDFGVPIRDVNGFVLAACVHSHLNVPNPEVAEALACDQAVSFTKSLSFRRVIVEGDSSSIIKKVQTSTLDKSDSFAMIVNVKRRISDFANITFHHVGRSLNEPAHVLAKLGRLLPLPKTWMGEAPILIEAILRDRWWITSSV</sequence>
<accession>A0ABR2S8U2</accession>
<dbReference type="SUPFAM" id="SSF53098">
    <property type="entry name" value="Ribonuclease H-like"/>
    <property type="match status" value="1"/>
</dbReference>
<keyword evidence="3" id="KW-1185">Reference proteome</keyword>
<dbReference type="PANTHER" id="PTHR47074">
    <property type="entry name" value="BNAC02G40300D PROTEIN"/>
    <property type="match status" value="1"/>
</dbReference>
<reference evidence="2 3" key="1">
    <citation type="journal article" date="2024" name="G3 (Bethesda)">
        <title>Genome assembly of Hibiscus sabdariffa L. provides insights into metabolisms of medicinal natural products.</title>
        <authorList>
            <person name="Kim T."/>
        </authorList>
    </citation>
    <scope>NUCLEOTIDE SEQUENCE [LARGE SCALE GENOMIC DNA]</scope>
    <source>
        <strain evidence="2">TK-2024</strain>
        <tissue evidence="2">Old leaves</tissue>
    </source>
</reference>
<evidence type="ECO:0000313" key="3">
    <source>
        <dbReference type="Proteomes" id="UP001396334"/>
    </source>
</evidence>
<dbReference type="PANTHER" id="PTHR47074:SF61">
    <property type="entry name" value="RNASE H TYPE-1 DOMAIN-CONTAINING PROTEIN"/>
    <property type="match status" value="1"/>
</dbReference>
<dbReference type="CDD" id="cd06222">
    <property type="entry name" value="RNase_H_like"/>
    <property type="match status" value="1"/>
</dbReference>
<protein>
    <recommendedName>
        <fullName evidence="1">RNase H type-1 domain-containing protein</fullName>
    </recommendedName>
</protein>
<dbReference type="Pfam" id="PF13456">
    <property type="entry name" value="RVT_3"/>
    <property type="match status" value="1"/>
</dbReference>
<dbReference type="EMBL" id="JBBPBN010000016">
    <property type="protein sequence ID" value="KAK9021367.1"/>
    <property type="molecule type" value="Genomic_DNA"/>
</dbReference>
<gene>
    <name evidence="2" type="ORF">V6N11_011358</name>
</gene>
<proteinExistence type="predicted"/>
<dbReference type="Proteomes" id="UP001396334">
    <property type="component" value="Unassembled WGS sequence"/>
</dbReference>
<dbReference type="InterPro" id="IPR044730">
    <property type="entry name" value="RNase_H-like_dom_plant"/>
</dbReference>
<evidence type="ECO:0000259" key="1">
    <source>
        <dbReference type="Pfam" id="PF13456"/>
    </source>
</evidence>
<dbReference type="Gene3D" id="3.30.420.10">
    <property type="entry name" value="Ribonuclease H-like superfamily/Ribonuclease H"/>
    <property type="match status" value="1"/>
</dbReference>
<dbReference type="InterPro" id="IPR036397">
    <property type="entry name" value="RNaseH_sf"/>
</dbReference>
<comment type="caution">
    <text evidence="2">The sequence shown here is derived from an EMBL/GenBank/DDBJ whole genome shotgun (WGS) entry which is preliminary data.</text>
</comment>
<name>A0ABR2S8U2_9ROSI</name>
<dbReference type="InterPro" id="IPR012337">
    <property type="entry name" value="RNaseH-like_sf"/>
</dbReference>
<organism evidence="2 3">
    <name type="scientific">Hibiscus sabdariffa</name>
    <name type="common">roselle</name>
    <dbReference type="NCBI Taxonomy" id="183260"/>
    <lineage>
        <taxon>Eukaryota</taxon>
        <taxon>Viridiplantae</taxon>
        <taxon>Streptophyta</taxon>
        <taxon>Embryophyta</taxon>
        <taxon>Tracheophyta</taxon>
        <taxon>Spermatophyta</taxon>
        <taxon>Magnoliopsida</taxon>
        <taxon>eudicotyledons</taxon>
        <taxon>Gunneridae</taxon>
        <taxon>Pentapetalae</taxon>
        <taxon>rosids</taxon>
        <taxon>malvids</taxon>
        <taxon>Malvales</taxon>
        <taxon>Malvaceae</taxon>
        <taxon>Malvoideae</taxon>
        <taxon>Hibiscus</taxon>
    </lineage>
</organism>
<dbReference type="InterPro" id="IPR052929">
    <property type="entry name" value="RNase_H-like_EbsB-rel"/>
</dbReference>